<evidence type="ECO:0000256" key="1">
    <source>
        <dbReference type="SAM" id="MobiDB-lite"/>
    </source>
</evidence>
<dbReference type="Pfam" id="PF11298">
    <property type="entry name" value="DUF3099"/>
    <property type="match status" value="1"/>
</dbReference>
<evidence type="ECO:0008006" key="4">
    <source>
        <dbReference type="Google" id="ProtNLM"/>
    </source>
</evidence>
<feature type="region of interest" description="Disordered" evidence="1">
    <location>
        <begin position="101"/>
        <end position="125"/>
    </location>
</feature>
<accession>A0A6J4L9R9</accession>
<dbReference type="EMBL" id="CADCUJ010000002">
    <property type="protein sequence ID" value="CAA9326521.1"/>
    <property type="molecule type" value="Genomic_DNA"/>
</dbReference>
<evidence type="ECO:0000313" key="3">
    <source>
        <dbReference type="EMBL" id="CAA9326521.1"/>
    </source>
</evidence>
<gene>
    <name evidence="3" type="ORF">AVDCRST_MAG72-38</name>
</gene>
<dbReference type="InterPro" id="IPR021449">
    <property type="entry name" value="DUF3099"/>
</dbReference>
<keyword evidence="2" id="KW-1133">Transmembrane helix</keyword>
<proteinExistence type="predicted"/>
<organism evidence="3">
    <name type="scientific">uncultured Nocardioidaceae bacterium</name>
    <dbReference type="NCBI Taxonomy" id="253824"/>
    <lineage>
        <taxon>Bacteria</taxon>
        <taxon>Bacillati</taxon>
        <taxon>Actinomycetota</taxon>
        <taxon>Actinomycetes</taxon>
        <taxon>Propionibacteriales</taxon>
        <taxon>Nocardioidaceae</taxon>
        <taxon>environmental samples</taxon>
    </lineage>
</organism>
<reference evidence="3" key="1">
    <citation type="submission" date="2020-02" db="EMBL/GenBank/DDBJ databases">
        <authorList>
            <person name="Meier V. D."/>
        </authorList>
    </citation>
    <scope>NUCLEOTIDE SEQUENCE</scope>
    <source>
        <strain evidence="3">AVDCRST_MAG72</strain>
    </source>
</reference>
<keyword evidence="2" id="KW-0812">Transmembrane</keyword>
<name>A0A6J4L9R9_9ACTN</name>
<feature type="transmembrane region" description="Helical" evidence="2">
    <location>
        <begin position="60"/>
        <end position="83"/>
    </location>
</feature>
<dbReference type="AlphaFoldDB" id="A0A6J4L9R9"/>
<evidence type="ECO:0000256" key="2">
    <source>
        <dbReference type="SAM" id="Phobius"/>
    </source>
</evidence>
<protein>
    <recommendedName>
        <fullName evidence="4">DUF3099 domain-containing protein</fullName>
    </recommendedName>
</protein>
<keyword evidence="2" id="KW-0472">Membrane</keyword>
<sequence length="125" mass="13447">MLVVGRSDASATLRRAAGYQGRRTVVAMARKEPDAIRITSATRSHGEDISRRQRRYLFSMAIRTLCFVLAVVFAGGVLMWLFIAASFVLPYVAVVAANAGSSPDTGGPEPFAPEPTRGALEPPPR</sequence>